<feature type="region of interest" description="Disordered" evidence="1">
    <location>
        <begin position="1"/>
        <end position="23"/>
    </location>
</feature>
<dbReference type="Proteomes" id="UP000775213">
    <property type="component" value="Unassembled WGS sequence"/>
</dbReference>
<feature type="compositionally biased region" description="Basic and acidic residues" evidence="1">
    <location>
        <begin position="1"/>
        <end position="12"/>
    </location>
</feature>
<evidence type="ECO:0000313" key="2">
    <source>
        <dbReference type="EMBL" id="KAH0451436.1"/>
    </source>
</evidence>
<evidence type="ECO:0000256" key="1">
    <source>
        <dbReference type="SAM" id="MobiDB-lite"/>
    </source>
</evidence>
<organism evidence="2 3">
    <name type="scientific">Dendrobium chrysotoxum</name>
    <name type="common">Orchid</name>
    <dbReference type="NCBI Taxonomy" id="161865"/>
    <lineage>
        <taxon>Eukaryota</taxon>
        <taxon>Viridiplantae</taxon>
        <taxon>Streptophyta</taxon>
        <taxon>Embryophyta</taxon>
        <taxon>Tracheophyta</taxon>
        <taxon>Spermatophyta</taxon>
        <taxon>Magnoliopsida</taxon>
        <taxon>Liliopsida</taxon>
        <taxon>Asparagales</taxon>
        <taxon>Orchidaceae</taxon>
        <taxon>Epidendroideae</taxon>
        <taxon>Malaxideae</taxon>
        <taxon>Dendrobiinae</taxon>
        <taxon>Dendrobium</taxon>
    </lineage>
</organism>
<keyword evidence="3" id="KW-1185">Reference proteome</keyword>
<accession>A0AAV7G4W5</accession>
<proteinExistence type="predicted"/>
<reference evidence="2 3" key="1">
    <citation type="journal article" date="2021" name="Hortic Res">
        <title>Chromosome-scale assembly of the Dendrobium chrysotoxum genome enhances the understanding of orchid evolution.</title>
        <authorList>
            <person name="Zhang Y."/>
            <person name="Zhang G.Q."/>
            <person name="Zhang D."/>
            <person name="Liu X.D."/>
            <person name="Xu X.Y."/>
            <person name="Sun W.H."/>
            <person name="Yu X."/>
            <person name="Zhu X."/>
            <person name="Wang Z.W."/>
            <person name="Zhao X."/>
            <person name="Zhong W.Y."/>
            <person name="Chen H."/>
            <person name="Yin W.L."/>
            <person name="Huang T."/>
            <person name="Niu S.C."/>
            <person name="Liu Z.J."/>
        </authorList>
    </citation>
    <scope>NUCLEOTIDE SEQUENCE [LARGE SCALE GENOMIC DNA]</scope>
    <source>
        <strain evidence="2">Lindl</strain>
    </source>
</reference>
<protein>
    <submittedName>
        <fullName evidence="2">Uncharacterized protein</fullName>
    </submittedName>
</protein>
<dbReference type="EMBL" id="JAGFBR010000017">
    <property type="protein sequence ID" value="KAH0451436.1"/>
    <property type="molecule type" value="Genomic_DNA"/>
</dbReference>
<comment type="caution">
    <text evidence="2">The sequence shown here is derived from an EMBL/GenBank/DDBJ whole genome shotgun (WGS) entry which is preliminary data.</text>
</comment>
<evidence type="ECO:0000313" key="3">
    <source>
        <dbReference type="Proteomes" id="UP000775213"/>
    </source>
</evidence>
<sequence length="61" mass="6717">MSCEIAFDKPRLEAGTGLPRGEDPLSTYLSYLEREVAHDLPPMMPSQPAAWSVEEDGAQPK</sequence>
<name>A0AAV7G4W5_DENCH</name>
<gene>
    <name evidence="2" type="ORF">IEQ34_018735</name>
</gene>
<dbReference type="AlphaFoldDB" id="A0AAV7G4W5"/>
<feature type="region of interest" description="Disordered" evidence="1">
    <location>
        <begin position="40"/>
        <end position="61"/>
    </location>
</feature>